<dbReference type="GO" id="GO:0016783">
    <property type="term" value="F:sulfurtransferase activity"/>
    <property type="evidence" value="ECO:0007669"/>
    <property type="project" value="InterPro"/>
</dbReference>
<keyword evidence="3" id="KW-0963">Cytoplasm</keyword>
<evidence type="ECO:0000313" key="6">
    <source>
        <dbReference type="Proteomes" id="UP000185639"/>
    </source>
</evidence>
<keyword evidence="4" id="KW-0808">Transferase</keyword>
<name>A0A1N7PY45_9GAMM</name>
<dbReference type="Gene3D" id="3.40.1260.10">
    <property type="entry name" value="DsrEFH-like"/>
    <property type="match status" value="1"/>
</dbReference>
<dbReference type="NCBIfam" id="NF001237">
    <property type="entry name" value="PRK00207.1"/>
    <property type="match status" value="1"/>
</dbReference>
<sequence>MRFIRATLESDHSIKRIFFYGDAVLAANRFQTPPQGQKSIAQSWAELAEEISIPLHACIANSVRRGIVDEREAERYNLGVSSIHPSFTLTGLGEMTEVVHDSEKMVQF</sequence>
<accession>A0A1N7PY45</accession>
<reference evidence="6" key="1">
    <citation type="submission" date="2017-01" db="EMBL/GenBank/DDBJ databases">
        <authorList>
            <person name="Varghese N."/>
            <person name="Submissions S."/>
        </authorList>
    </citation>
    <scope>NUCLEOTIDE SEQUENCE [LARGE SCALE GENOMIC DNA]</scope>
    <source>
        <strain evidence="6">DSM 24913</strain>
    </source>
</reference>
<dbReference type="InterPro" id="IPR027396">
    <property type="entry name" value="DsrEFH-like"/>
</dbReference>
<dbReference type="InterPro" id="IPR017463">
    <property type="entry name" value="Sulphur_relay_TusD/DsrE"/>
</dbReference>
<dbReference type="PANTHER" id="PTHR34874:SF3">
    <property type="entry name" value="SULFURTRANSFERASE TUSD"/>
    <property type="match status" value="1"/>
</dbReference>
<dbReference type="GO" id="GO:0097163">
    <property type="term" value="F:sulfur carrier activity"/>
    <property type="evidence" value="ECO:0007669"/>
    <property type="project" value="TreeGrafter"/>
</dbReference>
<evidence type="ECO:0000256" key="2">
    <source>
        <dbReference type="ARBA" id="ARBA00007067"/>
    </source>
</evidence>
<evidence type="ECO:0000256" key="4">
    <source>
        <dbReference type="ARBA" id="ARBA00022679"/>
    </source>
</evidence>
<evidence type="ECO:0000256" key="1">
    <source>
        <dbReference type="ARBA" id="ARBA00004496"/>
    </source>
</evidence>
<protein>
    <submittedName>
        <fullName evidence="5">tRNA 2-thiouridine synthesizing protein D</fullName>
    </submittedName>
</protein>
<dbReference type="Proteomes" id="UP000185639">
    <property type="component" value="Unassembled WGS sequence"/>
</dbReference>
<dbReference type="AlphaFoldDB" id="A0A1N7PY45"/>
<keyword evidence="6" id="KW-1185">Reference proteome</keyword>
<dbReference type="GO" id="GO:0002143">
    <property type="term" value="P:tRNA wobble position uridine thiolation"/>
    <property type="evidence" value="ECO:0007669"/>
    <property type="project" value="TreeGrafter"/>
</dbReference>
<evidence type="ECO:0000313" key="5">
    <source>
        <dbReference type="EMBL" id="SIT15534.1"/>
    </source>
</evidence>
<dbReference type="Pfam" id="PF02635">
    <property type="entry name" value="DsrE"/>
    <property type="match status" value="1"/>
</dbReference>
<proteinExistence type="inferred from homology"/>
<comment type="subcellular location">
    <subcellularLocation>
        <location evidence="1">Cytoplasm</location>
    </subcellularLocation>
</comment>
<evidence type="ECO:0000256" key="3">
    <source>
        <dbReference type="ARBA" id="ARBA00022490"/>
    </source>
</evidence>
<dbReference type="InterPro" id="IPR003787">
    <property type="entry name" value="Sulphur_relay_DsrE/F-like"/>
</dbReference>
<organism evidence="5 6">
    <name type="scientific">Thalassolituus maritimus</name>
    <dbReference type="NCBI Taxonomy" id="484498"/>
    <lineage>
        <taxon>Bacteria</taxon>
        <taxon>Pseudomonadati</taxon>
        <taxon>Pseudomonadota</taxon>
        <taxon>Gammaproteobacteria</taxon>
        <taxon>Oceanospirillales</taxon>
        <taxon>Oceanospirillaceae</taxon>
        <taxon>Thalassolituus</taxon>
    </lineage>
</organism>
<dbReference type="GO" id="GO:1990228">
    <property type="term" value="C:sulfurtransferase complex"/>
    <property type="evidence" value="ECO:0007669"/>
    <property type="project" value="TreeGrafter"/>
</dbReference>
<gene>
    <name evidence="5" type="ORF">SAMN05421686_11230</name>
</gene>
<dbReference type="NCBIfam" id="TIGR03012">
    <property type="entry name" value="sulf_tusD_dsrE"/>
    <property type="match status" value="1"/>
</dbReference>
<dbReference type="EMBL" id="FTOH01000012">
    <property type="protein sequence ID" value="SIT15534.1"/>
    <property type="molecule type" value="Genomic_DNA"/>
</dbReference>
<dbReference type="STRING" id="484498.SAMN05421686_11230"/>
<dbReference type="PANTHER" id="PTHR34874">
    <property type="entry name" value="PROTEIN YCHN"/>
    <property type="match status" value="1"/>
</dbReference>
<dbReference type="SUPFAM" id="SSF75169">
    <property type="entry name" value="DsrEFH-like"/>
    <property type="match status" value="1"/>
</dbReference>
<comment type="similarity">
    <text evidence="2">Belongs to the DsrE/TusD family.</text>
</comment>